<name>A0A6J5KK98_9CAUD</name>
<protein>
    <submittedName>
        <fullName evidence="1">Uncharacterized protein</fullName>
    </submittedName>
</protein>
<gene>
    <name evidence="1" type="ORF">UFOVP5_57</name>
</gene>
<evidence type="ECO:0000313" key="1">
    <source>
        <dbReference type="EMBL" id="CAB4120820.1"/>
    </source>
</evidence>
<accession>A0A6J5KK98</accession>
<reference evidence="1" key="1">
    <citation type="submission" date="2020-04" db="EMBL/GenBank/DDBJ databases">
        <authorList>
            <person name="Chiriac C."/>
            <person name="Salcher M."/>
            <person name="Ghai R."/>
            <person name="Kavagutti S V."/>
        </authorList>
    </citation>
    <scope>NUCLEOTIDE SEQUENCE</scope>
</reference>
<sequence length="113" mass="12336">MLKYKVLERSLIGNEIFEEGAIVDYDGYPSSNLEPQCDEGRAKASELVQINKQRIKQMQLDNPASPTIDQDAFAKAIATAISASNAEHADRMAQVTEILTALQDSLSAPVKAK</sequence>
<organism evidence="1">
    <name type="scientific">uncultured Caudovirales phage</name>
    <dbReference type="NCBI Taxonomy" id="2100421"/>
    <lineage>
        <taxon>Viruses</taxon>
        <taxon>Duplodnaviria</taxon>
        <taxon>Heunggongvirae</taxon>
        <taxon>Uroviricota</taxon>
        <taxon>Caudoviricetes</taxon>
        <taxon>Peduoviridae</taxon>
        <taxon>Maltschvirus</taxon>
        <taxon>Maltschvirus maltsch</taxon>
    </lineage>
</organism>
<dbReference type="EMBL" id="LR796135">
    <property type="protein sequence ID" value="CAB4120820.1"/>
    <property type="molecule type" value="Genomic_DNA"/>
</dbReference>
<proteinExistence type="predicted"/>